<keyword evidence="1" id="KW-1133">Transmembrane helix</keyword>
<keyword evidence="1" id="KW-0472">Membrane</keyword>
<dbReference type="EMBL" id="AZEC01000001">
    <property type="protein sequence ID" value="KRL14368.1"/>
    <property type="molecule type" value="Genomic_DNA"/>
</dbReference>
<keyword evidence="1" id="KW-0812">Transmembrane</keyword>
<comment type="caution">
    <text evidence="2">The sequence shown here is derived from an EMBL/GenBank/DDBJ whole genome shotgun (WGS) entry which is preliminary data.</text>
</comment>
<dbReference type="RefSeq" id="WP_057817024.1">
    <property type="nucleotide sequence ID" value="NZ_AZEC01000001.1"/>
</dbReference>
<feature type="transmembrane region" description="Helical" evidence="1">
    <location>
        <begin position="6"/>
        <end position="33"/>
    </location>
</feature>
<reference evidence="2 3" key="1">
    <citation type="journal article" date="2015" name="Genome Announc.">
        <title>Expanding the biotechnology potential of lactobacilli through comparative genomics of 213 strains and associated genera.</title>
        <authorList>
            <person name="Sun Z."/>
            <person name="Harris H.M."/>
            <person name="McCann A."/>
            <person name="Guo C."/>
            <person name="Argimon S."/>
            <person name="Zhang W."/>
            <person name="Yang X."/>
            <person name="Jeffery I.B."/>
            <person name="Cooney J.C."/>
            <person name="Kagawa T.F."/>
            <person name="Liu W."/>
            <person name="Song Y."/>
            <person name="Salvetti E."/>
            <person name="Wrobel A."/>
            <person name="Rasinkangas P."/>
            <person name="Parkhill J."/>
            <person name="Rea M.C."/>
            <person name="O'Sullivan O."/>
            <person name="Ritari J."/>
            <person name="Douillard F.P."/>
            <person name="Paul Ross R."/>
            <person name="Yang R."/>
            <person name="Briner A.E."/>
            <person name="Felis G.E."/>
            <person name="de Vos W.M."/>
            <person name="Barrangou R."/>
            <person name="Klaenhammer T.R."/>
            <person name="Caufield P.W."/>
            <person name="Cui Y."/>
            <person name="Zhang H."/>
            <person name="O'Toole P.W."/>
        </authorList>
    </citation>
    <scope>NUCLEOTIDE SEQUENCE [LARGE SCALE GENOMIC DNA]</scope>
    <source>
        <strain evidence="2 3">DSM 12744</strain>
    </source>
</reference>
<organism evidence="2 3">
    <name type="scientific">Schleiferilactobacillus perolens DSM 12744</name>
    <dbReference type="NCBI Taxonomy" id="1423792"/>
    <lineage>
        <taxon>Bacteria</taxon>
        <taxon>Bacillati</taxon>
        <taxon>Bacillota</taxon>
        <taxon>Bacilli</taxon>
        <taxon>Lactobacillales</taxon>
        <taxon>Lactobacillaceae</taxon>
        <taxon>Schleiferilactobacillus</taxon>
    </lineage>
</organism>
<evidence type="ECO:0000313" key="3">
    <source>
        <dbReference type="Proteomes" id="UP000051330"/>
    </source>
</evidence>
<dbReference type="PATRIC" id="fig|1423792.3.peg.13"/>
<keyword evidence="3" id="KW-1185">Reference proteome</keyword>
<proteinExistence type="predicted"/>
<gene>
    <name evidence="2" type="ORF">FD09_GL000013</name>
</gene>
<evidence type="ECO:0000256" key="1">
    <source>
        <dbReference type="SAM" id="Phobius"/>
    </source>
</evidence>
<dbReference type="AlphaFoldDB" id="A0A0R1N2D4"/>
<evidence type="ECO:0008006" key="4">
    <source>
        <dbReference type="Google" id="ProtNLM"/>
    </source>
</evidence>
<dbReference type="Proteomes" id="UP000051330">
    <property type="component" value="Unassembled WGS sequence"/>
</dbReference>
<sequence>MLKTILSGLTFVVLFLIFYLVLCVLIAGVATIINHFRKKPGKDVFWRTFLDMFLNILDPLNWF</sequence>
<accession>A0A0R1N2D4</accession>
<name>A0A0R1N2D4_9LACO</name>
<protein>
    <recommendedName>
        <fullName evidence="4">Signal peptidase I</fullName>
    </recommendedName>
</protein>
<evidence type="ECO:0000313" key="2">
    <source>
        <dbReference type="EMBL" id="KRL14368.1"/>
    </source>
</evidence>